<name>F6ZFK4_CIOIN</name>
<dbReference type="GO" id="GO:0003682">
    <property type="term" value="F:chromatin binding"/>
    <property type="evidence" value="ECO:0000318"/>
    <property type="project" value="GO_Central"/>
</dbReference>
<dbReference type="FunCoup" id="F6ZFK4">
    <property type="interactions" value="23"/>
</dbReference>
<keyword evidence="22" id="KW-1185">Reference proteome</keyword>
<keyword evidence="5" id="KW-0132">Cell division</keyword>
<dbReference type="GO" id="GO:0016787">
    <property type="term" value="F:hydrolase activity"/>
    <property type="evidence" value="ECO:0007669"/>
    <property type="project" value="UniProtKB-KW"/>
</dbReference>
<dbReference type="InterPro" id="IPR001650">
    <property type="entry name" value="Helicase_C-like"/>
</dbReference>
<dbReference type="Gene3D" id="3.40.50.10810">
    <property type="entry name" value="Tandem AAA-ATPase domain"/>
    <property type="match status" value="1"/>
</dbReference>
<dbReference type="STRING" id="7719.ENSCINP00000012556"/>
<evidence type="ECO:0000256" key="1">
    <source>
        <dbReference type="ARBA" id="ARBA00004123"/>
    </source>
</evidence>
<evidence type="ECO:0000256" key="12">
    <source>
        <dbReference type="ARBA" id="ARBA00023054"/>
    </source>
</evidence>
<dbReference type="InterPro" id="IPR038718">
    <property type="entry name" value="SNF2-like_sf"/>
</dbReference>
<dbReference type="FunFam" id="3.40.50.300:FF:000577">
    <property type="entry name" value="lymphoid-specific helicase isoform X1"/>
    <property type="match status" value="1"/>
</dbReference>
<evidence type="ECO:0000313" key="21">
    <source>
        <dbReference type="Ensembl" id="ENSCINP00000012556.4"/>
    </source>
</evidence>
<keyword evidence="7" id="KW-0498">Mitosis</keyword>
<evidence type="ECO:0000313" key="22">
    <source>
        <dbReference type="Proteomes" id="UP000008144"/>
    </source>
</evidence>
<evidence type="ECO:0000259" key="20">
    <source>
        <dbReference type="PROSITE" id="PS51194"/>
    </source>
</evidence>
<feature type="region of interest" description="Disordered" evidence="18">
    <location>
        <begin position="494"/>
        <end position="521"/>
    </location>
</feature>
<dbReference type="AlphaFoldDB" id="F6ZFK4"/>
<dbReference type="Gene3D" id="3.40.50.300">
    <property type="entry name" value="P-loop containing nucleotide triphosphate hydrolases"/>
    <property type="match status" value="1"/>
</dbReference>
<dbReference type="InParanoid" id="F6ZFK4"/>
<comment type="subcellular location">
    <subcellularLocation>
        <location evidence="1">Nucleus</location>
    </subcellularLocation>
</comment>
<dbReference type="HOGENOM" id="CLU_000315_17_3_1"/>
<proteinExistence type="inferred from homology"/>
<reference evidence="21" key="3">
    <citation type="submission" date="2025-08" db="UniProtKB">
        <authorList>
            <consortium name="Ensembl"/>
        </authorList>
    </citation>
    <scope>IDENTIFICATION</scope>
</reference>
<dbReference type="FunFam" id="3.40.50.10810:FF:000015">
    <property type="entry name" value="lymphoid-specific helicase isoform X1"/>
    <property type="match status" value="1"/>
</dbReference>
<dbReference type="GO" id="GO:0045944">
    <property type="term" value="P:positive regulation of transcription by RNA polymerase II"/>
    <property type="evidence" value="ECO:0000318"/>
    <property type="project" value="GO_Central"/>
</dbReference>
<protein>
    <recommendedName>
        <fullName evidence="17">Proliferation-associated SNF2-like protein</fullName>
    </recommendedName>
</protein>
<dbReference type="Pfam" id="PF00271">
    <property type="entry name" value="Helicase_C"/>
    <property type="match status" value="1"/>
</dbReference>
<dbReference type="GO" id="GO:0003677">
    <property type="term" value="F:DNA binding"/>
    <property type="evidence" value="ECO:0000318"/>
    <property type="project" value="GO_Central"/>
</dbReference>
<keyword evidence="15" id="KW-0131">Cell cycle</keyword>
<evidence type="ECO:0000256" key="4">
    <source>
        <dbReference type="ARBA" id="ARBA00022553"/>
    </source>
</evidence>
<dbReference type="CDD" id="cd18793">
    <property type="entry name" value="SF2_C_SNF"/>
    <property type="match status" value="1"/>
</dbReference>
<dbReference type="PANTHER" id="PTHR47161">
    <property type="entry name" value="LYMPHOID-SPECIFIC HELICASE"/>
    <property type="match status" value="1"/>
</dbReference>
<accession>F6ZFK4</accession>
<dbReference type="GeneTree" id="ENSGT00940000173484"/>
<feature type="region of interest" description="Disordered" evidence="18">
    <location>
        <begin position="72"/>
        <end position="117"/>
    </location>
</feature>
<evidence type="ECO:0000256" key="6">
    <source>
        <dbReference type="ARBA" id="ARBA00022741"/>
    </source>
</evidence>
<keyword evidence="9" id="KW-0347">Helicase</keyword>
<dbReference type="GO" id="GO:0031507">
    <property type="term" value="P:heterochromatin formation"/>
    <property type="evidence" value="ECO:0000318"/>
    <property type="project" value="GO_Central"/>
</dbReference>
<keyword evidence="13" id="KW-0804">Transcription</keyword>
<evidence type="ECO:0000256" key="2">
    <source>
        <dbReference type="ARBA" id="ARBA00007025"/>
    </source>
</evidence>
<evidence type="ECO:0000256" key="17">
    <source>
        <dbReference type="ARBA" id="ARBA00081399"/>
    </source>
</evidence>
<dbReference type="GO" id="GO:0051301">
    <property type="term" value="P:cell division"/>
    <property type="evidence" value="ECO:0007669"/>
    <property type="project" value="UniProtKB-KW"/>
</dbReference>
<evidence type="ECO:0000256" key="16">
    <source>
        <dbReference type="ARBA" id="ARBA00053349"/>
    </source>
</evidence>
<feature type="domain" description="Helicase C-terminal" evidence="20">
    <location>
        <begin position="577"/>
        <end position="751"/>
    </location>
</feature>
<dbReference type="InterPro" id="IPR049730">
    <property type="entry name" value="SNF2/RAD54-like_C"/>
</dbReference>
<keyword evidence="6" id="KW-0547">Nucleotide-binding</keyword>
<reference evidence="21" key="2">
    <citation type="journal article" date="2008" name="Genome Biol.">
        <title>Improved genome assembly and evidence-based global gene model set for the chordate Ciona intestinalis: new insight into intron and operon populations.</title>
        <authorList>
            <person name="Satou Y."/>
            <person name="Mineta K."/>
            <person name="Ogasawara M."/>
            <person name="Sasakura Y."/>
            <person name="Shoguchi E."/>
            <person name="Ueno K."/>
            <person name="Yamada L."/>
            <person name="Matsumoto J."/>
            <person name="Wasserscheid J."/>
            <person name="Dewar K."/>
            <person name="Wiley G.B."/>
            <person name="Macmil S.L."/>
            <person name="Roe B.A."/>
            <person name="Zeller R.W."/>
            <person name="Hastings K.E."/>
            <person name="Lemaire P."/>
            <person name="Lindquist E."/>
            <person name="Endo T."/>
            <person name="Hotta K."/>
            <person name="Inaba K."/>
        </authorList>
    </citation>
    <scope>NUCLEOTIDE SEQUENCE [LARGE SCALE GENOMIC DNA]</scope>
    <source>
        <strain evidence="21">wild type</strain>
    </source>
</reference>
<evidence type="ECO:0000256" key="18">
    <source>
        <dbReference type="SAM" id="MobiDB-lite"/>
    </source>
</evidence>
<evidence type="ECO:0000256" key="8">
    <source>
        <dbReference type="ARBA" id="ARBA00022801"/>
    </source>
</evidence>
<dbReference type="GO" id="GO:0140750">
    <property type="term" value="F:nucleosome array spacer activity"/>
    <property type="evidence" value="ECO:0000318"/>
    <property type="project" value="GO_Central"/>
</dbReference>
<dbReference type="InterPro" id="IPR027417">
    <property type="entry name" value="P-loop_NTPase"/>
</dbReference>
<feature type="compositionally biased region" description="Basic residues" evidence="18">
    <location>
        <begin position="80"/>
        <end position="89"/>
    </location>
</feature>
<reference evidence="22" key="1">
    <citation type="journal article" date="2002" name="Science">
        <title>The draft genome of Ciona intestinalis: insights into chordate and vertebrate origins.</title>
        <authorList>
            <person name="Dehal P."/>
            <person name="Satou Y."/>
            <person name="Campbell R.K."/>
            <person name="Chapman J."/>
            <person name="Degnan B."/>
            <person name="De Tomaso A."/>
            <person name="Davidson B."/>
            <person name="Di Gregorio A."/>
            <person name="Gelpke M."/>
            <person name="Goodstein D.M."/>
            <person name="Harafuji N."/>
            <person name="Hastings K.E."/>
            <person name="Ho I."/>
            <person name="Hotta K."/>
            <person name="Huang W."/>
            <person name="Kawashima T."/>
            <person name="Lemaire P."/>
            <person name="Martinez D."/>
            <person name="Meinertzhagen I.A."/>
            <person name="Necula S."/>
            <person name="Nonaka M."/>
            <person name="Putnam N."/>
            <person name="Rash S."/>
            <person name="Saiga H."/>
            <person name="Satake M."/>
            <person name="Terry A."/>
            <person name="Yamada L."/>
            <person name="Wang H.G."/>
            <person name="Awazu S."/>
            <person name="Azumi K."/>
            <person name="Boore J."/>
            <person name="Branno M."/>
            <person name="Chin-Bow S."/>
            <person name="DeSantis R."/>
            <person name="Doyle S."/>
            <person name="Francino P."/>
            <person name="Keys D.N."/>
            <person name="Haga S."/>
            <person name="Hayashi H."/>
            <person name="Hino K."/>
            <person name="Imai K.S."/>
            <person name="Inaba K."/>
            <person name="Kano S."/>
            <person name="Kobayashi K."/>
            <person name="Kobayashi M."/>
            <person name="Lee B.I."/>
            <person name="Makabe K.W."/>
            <person name="Manohar C."/>
            <person name="Matassi G."/>
            <person name="Medina M."/>
            <person name="Mochizuki Y."/>
            <person name="Mount S."/>
            <person name="Morishita T."/>
            <person name="Miura S."/>
            <person name="Nakayama A."/>
            <person name="Nishizaka S."/>
            <person name="Nomoto H."/>
            <person name="Ohta F."/>
            <person name="Oishi K."/>
            <person name="Rigoutsos I."/>
            <person name="Sano M."/>
            <person name="Sasaki A."/>
            <person name="Sasakura Y."/>
            <person name="Shoguchi E."/>
            <person name="Shin-i T."/>
            <person name="Spagnuolo A."/>
            <person name="Stainier D."/>
            <person name="Suzuki M.M."/>
            <person name="Tassy O."/>
            <person name="Takatori N."/>
            <person name="Tokuoka M."/>
            <person name="Yagi K."/>
            <person name="Yoshizaki F."/>
            <person name="Wada S."/>
            <person name="Zhang C."/>
            <person name="Hyatt P.D."/>
            <person name="Larimer F."/>
            <person name="Detter C."/>
            <person name="Doggett N."/>
            <person name="Glavina T."/>
            <person name="Hawkins T."/>
            <person name="Richardson P."/>
            <person name="Lucas S."/>
            <person name="Kohara Y."/>
            <person name="Levine M."/>
            <person name="Satoh N."/>
            <person name="Rokhsar D.S."/>
        </authorList>
    </citation>
    <scope>NUCLEOTIDE SEQUENCE [LARGE SCALE GENOMIC DNA]</scope>
</reference>
<organism evidence="21 22">
    <name type="scientific">Ciona intestinalis</name>
    <name type="common">Transparent sea squirt</name>
    <name type="synonym">Ascidia intestinalis</name>
    <dbReference type="NCBI Taxonomy" id="7719"/>
    <lineage>
        <taxon>Eukaryota</taxon>
        <taxon>Metazoa</taxon>
        <taxon>Chordata</taxon>
        <taxon>Tunicata</taxon>
        <taxon>Ascidiacea</taxon>
        <taxon>Phlebobranchia</taxon>
        <taxon>Cionidae</taxon>
        <taxon>Ciona</taxon>
    </lineage>
</organism>
<dbReference type="GO" id="GO:0005634">
    <property type="term" value="C:nucleus"/>
    <property type="evidence" value="ECO:0000318"/>
    <property type="project" value="GO_Central"/>
</dbReference>
<evidence type="ECO:0000256" key="13">
    <source>
        <dbReference type="ARBA" id="ARBA00023163"/>
    </source>
</evidence>
<dbReference type="SMART" id="SM00487">
    <property type="entry name" value="DEXDc"/>
    <property type="match status" value="1"/>
</dbReference>
<evidence type="ECO:0000256" key="5">
    <source>
        <dbReference type="ARBA" id="ARBA00022618"/>
    </source>
</evidence>
<comment type="function">
    <text evidence="16">Plays an essential role in normal development and survival. Involved in regulation of the expansion or survival of lymphoid cells. Required for de novo or maintenance DNA methylation. May control silencing of the imprinted CDKN1C gene through DNA methylation. May play a role in formation and organization of heterochromatin, implying a functional role in the regulation of transcription and mitosis.</text>
</comment>
<feature type="domain" description="Helicase ATP-binding" evidence="19">
    <location>
        <begin position="219"/>
        <end position="387"/>
    </location>
</feature>
<feature type="region of interest" description="Disordered" evidence="18">
    <location>
        <begin position="1"/>
        <end position="28"/>
    </location>
</feature>
<dbReference type="GO" id="GO:0004386">
    <property type="term" value="F:helicase activity"/>
    <property type="evidence" value="ECO:0007669"/>
    <property type="project" value="UniProtKB-KW"/>
</dbReference>
<dbReference type="PROSITE" id="PS51192">
    <property type="entry name" value="HELICASE_ATP_BIND_1"/>
    <property type="match status" value="1"/>
</dbReference>
<dbReference type="GO" id="GO:0000785">
    <property type="term" value="C:chromatin"/>
    <property type="evidence" value="ECO:0000318"/>
    <property type="project" value="GO_Central"/>
</dbReference>
<evidence type="ECO:0000256" key="3">
    <source>
        <dbReference type="ARBA" id="ARBA00022473"/>
    </source>
</evidence>
<dbReference type="Ensembl" id="ENSCINT00000012556.4">
    <property type="protein sequence ID" value="ENSCINP00000012556.4"/>
    <property type="gene ID" value="ENSCING00000006076.4"/>
</dbReference>
<keyword evidence="14" id="KW-0539">Nucleus</keyword>
<keyword evidence="12" id="KW-0175">Coiled coil</keyword>
<keyword evidence="4" id="KW-0597">Phosphoprotein</keyword>
<dbReference type="InterPro" id="IPR000330">
    <property type="entry name" value="SNF2_N"/>
</dbReference>
<dbReference type="PROSITE" id="PS51194">
    <property type="entry name" value="HELICASE_CTER"/>
    <property type="match status" value="1"/>
</dbReference>
<evidence type="ECO:0000256" key="9">
    <source>
        <dbReference type="ARBA" id="ARBA00022806"/>
    </source>
</evidence>
<evidence type="ECO:0000256" key="7">
    <source>
        <dbReference type="ARBA" id="ARBA00022776"/>
    </source>
</evidence>
<dbReference type="EMBL" id="EAAA01000395">
    <property type="status" value="NOT_ANNOTATED_CDS"/>
    <property type="molecule type" value="Genomic_DNA"/>
</dbReference>
<dbReference type="Proteomes" id="UP000008144">
    <property type="component" value="Chromosome 1"/>
</dbReference>
<dbReference type="Pfam" id="PF00176">
    <property type="entry name" value="SNF2-rel_dom"/>
    <property type="match status" value="1"/>
</dbReference>
<feature type="compositionally biased region" description="Basic and acidic residues" evidence="18">
    <location>
        <begin position="11"/>
        <end position="28"/>
    </location>
</feature>
<dbReference type="PANTHER" id="PTHR47161:SF1">
    <property type="entry name" value="LYMPHOID-SPECIFIC HELICASE"/>
    <property type="match status" value="1"/>
</dbReference>
<dbReference type="InterPro" id="IPR014001">
    <property type="entry name" value="Helicase_ATP-bd"/>
</dbReference>
<comment type="similarity">
    <text evidence="2">Belongs to the SNF2/RAD54 helicase family.</text>
</comment>
<evidence type="ECO:0000256" key="11">
    <source>
        <dbReference type="ARBA" id="ARBA00023015"/>
    </source>
</evidence>
<sequence length="809" mass="93159">DNPLMTSSMMEEEKKLSSEGQKSETELKQRSLKEWKEISEEKRLKQLNHLLEKSSVYANYLLNVIDTCKEEEKKKMERREKRKKKNKKRKAEEKVVVEKSQPVKRKKKNETPDSNFSIGDKVHVKKIKKMILVLDDEDQDEDGVKKKKNVSEVDIGKINKDDLLASKLYMGDGGKQEARIKVINGVMQINGQDVPPNQPEYLTGGVLRPYQITGFEWLKVLFDNAVNGILADEMGLGKTIQCIAMICRLVKSGFTGPFLVCAPLSTICNWINEFKRFAPRIPVLLYHGSAAERCILASTISHLSPDLGCHPVVVTSYEVLIRDRPTLGKHSWEYLIVDEGHRIKNMNCRLIRELKALKVNAKLLLTGTPLQNNLSELWSLLNFLLPEVFNDLSTFEAWFDLKKIQKGIESQQQQDVVIKLQKILVPFLLRRTKSDIQIYLPPKKELIVFAPLSESQNEIYQAIVNRTIRQYLHEDKDKDEQNELALERISNDSNQSDQGFYERETRSSTLATRQGKEREDRMTYDDESVVNVSLSNLMMQLRKCCNHPYLIKYPLIPGTDIFRVDEELISSSGKLQLLDRMLPVLKKKGHKILLFSQMTSLLDILEDFCNFRNHSYVRLDGSTKCEVRQERIDEYNRDPDLFIFLLSTRAGGLGINLTSADTVVIYDSDWNPQNDLQAQDRCHRIGQTRSVLIYRFVSSNTVDQFMVERAEAKRVLERMIINRNKFKGKLAEDLNSKEGTSSVSTQLLSLLQQNKSEKTMPAISDKDLVEIMDRENVMKNTIYGASIKQLLEIFEVKFNNVESSQEMCK</sequence>
<keyword evidence="10" id="KW-0067">ATP-binding</keyword>
<reference evidence="21" key="4">
    <citation type="submission" date="2025-09" db="UniProtKB">
        <authorList>
            <consortium name="Ensembl"/>
        </authorList>
    </citation>
    <scope>IDENTIFICATION</scope>
</reference>
<keyword evidence="8" id="KW-0378">Hydrolase</keyword>
<evidence type="ECO:0000256" key="14">
    <source>
        <dbReference type="ARBA" id="ARBA00023242"/>
    </source>
</evidence>
<dbReference type="SMART" id="SM00490">
    <property type="entry name" value="HELICc"/>
    <property type="match status" value="1"/>
</dbReference>
<keyword evidence="11" id="KW-0805">Transcription regulation</keyword>
<evidence type="ECO:0000256" key="10">
    <source>
        <dbReference type="ARBA" id="ARBA00022840"/>
    </source>
</evidence>
<dbReference type="SUPFAM" id="SSF52540">
    <property type="entry name" value="P-loop containing nucleoside triphosphate hydrolases"/>
    <property type="match status" value="2"/>
</dbReference>
<dbReference type="GO" id="GO:0005524">
    <property type="term" value="F:ATP binding"/>
    <property type="evidence" value="ECO:0007669"/>
    <property type="project" value="UniProtKB-KW"/>
</dbReference>
<keyword evidence="3" id="KW-0217">Developmental protein</keyword>
<evidence type="ECO:0000256" key="15">
    <source>
        <dbReference type="ARBA" id="ARBA00023306"/>
    </source>
</evidence>
<evidence type="ECO:0000259" key="19">
    <source>
        <dbReference type="PROSITE" id="PS51192"/>
    </source>
</evidence>